<dbReference type="PANTHER" id="PTHR45947:SF3">
    <property type="entry name" value="SULFOQUINOVOSYL TRANSFERASE SQD2"/>
    <property type="match status" value="1"/>
</dbReference>
<feature type="domain" description="Glycosyl transferase family 1" evidence="1">
    <location>
        <begin position="202"/>
        <end position="345"/>
    </location>
</feature>
<gene>
    <name evidence="3" type="ORF">O9H85_29585</name>
</gene>
<dbReference type="Pfam" id="PF00534">
    <property type="entry name" value="Glycos_transf_1"/>
    <property type="match status" value="1"/>
</dbReference>
<sequence length="380" mass="43064">MKTMRVAIVHDYLNQMGGAERVVAVLHELFPEAPIYTTIVDREKLFPELKDADIRTTWMQHIPGIFKRFKQFFWLYPFAVRSMDLSGYDLVISSSSAYAKGVKTGKEATHVCYCYTPMRFAWDFNTYMEGIQVPGTVKKVAKAMVAPLRSWDVATARGVHHFVAISSVVQSRIKDFYSRPSSVIYPPVNISRFSLADVSEVQDYYLVVSRLVSYKKLDLAVQACSRLGKKLIVIGDGPDRERLQSMSGPSVEFKGRLHDEEVVRYMKQCRAFLFPGLEDFGITPLEVNACGRPVVAFHGGGALDTIVPGLNGFHFEEHTVESLAAALERVEKHAWDSQRIRRHAEQFDEKRFRHELLSFIQNATQQHPALKQSLAAVADQ</sequence>
<keyword evidence="3" id="KW-0808">Transferase</keyword>
<dbReference type="InterPro" id="IPR028098">
    <property type="entry name" value="Glyco_trans_4-like_N"/>
</dbReference>
<evidence type="ECO:0000259" key="2">
    <source>
        <dbReference type="Pfam" id="PF13439"/>
    </source>
</evidence>
<dbReference type="Proteomes" id="UP001527882">
    <property type="component" value="Unassembled WGS sequence"/>
</dbReference>
<name>A0ABT4QHV7_9BACL</name>
<keyword evidence="4" id="KW-1185">Reference proteome</keyword>
<protein>
    <submittedName>
        <fullName evidence="3">Glycosyltransferase</fullName>
        <ecNumber evidence="3">2.4.-.-</ecNumber>
    </submittedName>
</protein>
<dbReference type="InterPro" id="IPR050194">
    <property type="entry name" value="Glycosyltransferase_grp1"/>
</dbReference>
<dbReference type="Gene3D" id="3.40.50.2000">
    <property type="entry name" value="Glycogen Phosphorylase B"/>
    <property type="match status" value="2"/>
</dbReference>
<organism evidence="3 4">
    <name type="scientific">Paenibacillus gyeongsangnamensis</name>
    <dbReference type="NCBI Taxonomy" id="3388067"/>
    <lineage>
        <taxon>Bacteria</taxon>
        <taxon>Bacillati</taxon>
        <taxon>Bacillota</taxon>
        <taxon>Bacilli</taxon>
        <taxon>Bacillales</taxon>
        <taxon>Paenibacillaceae</taxon>
        <taxon>Paenibacillus</taxon>
    </lineage>
</organism>
<dbReference type="EMBL" id="JAQAGZ010000024">
    <property type="protein sequence ID" value="MCZ8516466.1"/>
    <property type="molecule type" value="Genomic_DNA"/>
</dbReference>
<comment type="caution">
    <text evidence="3">The sequence shown here is derived from an EMBL/GenBank/DDBJ whole genome shotgun (WGS) entry which is preliminary data.</text>
</comment>
<dbReference type="GO" id="GO:0016757">
    <property type="term" value="F:glycosyltransferase activity"/>
    <property type="evidence" value="ECO:0007669"/>
    <property type="project" value="UniProtKB-KW"/>
</dbReference>
<evidence type="ECO:0000259" key="1">
    <source>
        <dbReference type="Pfam" id="PF00534"/>
    </source>
</evidence>
<keyword evidence="3" id="KW-0328">Glycosyltransferase</keyword>
<accession>A0ABT4QHV7</accession>
<feature type="domain" description="Glycosyltransferase subfamily 4-like N-terminal" evidence="2">
    <location>
        <begin position="16"/>
        <end position="192"/>
    </location>
</feature>
<dbReference type="Pfam" id="PF13439">
    <property type="entry name" value="Glyco_transf_4"/>
    <property type="match status" value="1"/>
</dbReference>
<proteinExistence type="predicted"/>
<reference evidence="3 4" key="1">
    <citation type="submission" date="2022-12" db="EMBL/GenBank/DDBJ databases">
        <title>Draft genome sequence of Paenibacillus sp. dW9.</title>
        <authorList>
            <person name="Choi E.-W."/>
            <person name="Kim D.-U."/>
        </authorList>
    </citation>
    <scope>NUCLEOTIDE SEQUENCE [LARGE SCALE GENOMIC DNA]</scope>
    <source>
        <strain evidence="4">dW9</strain>
    </source>
</reference>
<dbReference type="SUPFAM" id="SSF53756">
    <property type="entry name" value="UDP-Glycosyltransferase/glycogen phosphorylase"/>
    <property type="match status" value="1"/>
</dbReference>
<dbReference type="InterPro" id="IPR001296">
    <property type="entry name" value="Glyco_trans_1"/>
</dbReference>
<evidence type="ECO:0000313" key="4">
    <source>
        <dbReference type="Proteomes" id="UP001527882"/>
    </source>
</evidence>
<dbReference type="RefSeq" id="WP_269885003.1">
    <property type="nucleotide sequence ID" value="NZ_JAQAGZ010000024.1"/>
</dbReference>
<dbReference type="PANTHER" id="PTHR45947">
    <property type="entry name" value="SULFOQUINOVOSYL TRANSFERASE SQD2"/>
    <property type="match status" value="1"/>
</dbReference>
<dbReference type="EC" id="2.4.-.-" evidence="3"/>
<evidence type="ECO:0000313" key="3">
    <source>
        <dbReference type="EMBL" id="MCZ8516466.1"/>
    </source>
</evidence>